<keyword evidence="7" id="KW-0540">Nuclease</keyword>
<dbReference type="SUPFAM" id="SSF116734">
    <property type="entry name" value="DNA methylase specificity domain"/>
    <property type="match status" value="2"/>
</dbReference>
<keyword evidence="8" id="KW-1185">Reference proteome</keyword>
<dbReference type="Pfam" id="PF01420">
    <property type="entry name" value="Methylase_S"/>
    <property type="match status" value="2"/>
</dbReference>
<comment type="caution">
    <text evidence="7">The sequence shown here is derived from an EMBL/GenBank/DDBJ whole genome shotgun (WGS) entry which is preliminary data.</text>
</comment>
<dbReference type="RefSeq" id="WP_271796386.1">
    <property type="nucleotide sequence ID" value="NZ_JAQMUC010000067.1"/>
</dbReference>
<feature type="region of interest" description="Disordered" evidence="5">
    <location>
        <begin position="482"/>
        <end position="512"/>
    </location>
</feature>
<evidence type="ECO:0000256" key="3">
    <source>
        <dbReference type="ARBA" id="ARBA00023125"/>
    </source>
</evidence>
<protein>
    <submittedName>
        <fullName evidence="7">Restriction endonuclease subunit S</fullName>
        <ecNumber evidence="7">3.1.21.-</ecNumber>
    </submittedName>
</protein>
<dbReference type="InterPro" id="IPR044946">
    <property type="entry name" value="Restrct_endonuc_typeI_TRD_sf"/>
</dbReference>
<dbReference type="GO" id="GO:0004519">
    <property type="term" value="F:endonuclease activity"/>
    <property type="evidence" value="ECO:0007669"/>
    <property type="project" value="UniProtKB-KW"/>
</dbReference>
<gene>
    <name evidence="7" type="ORF">PN451_12365</name>
</gene>
<dbReference type="PANTHER" id="PTHR43140:SF1">
    <property type="entry name" value="TYPE I RESTRICTION ENZYME ECOKI SPECIFICITY SUBUNIT"/>
    <property type="match status" value="1"/>
</dbReference>
<evidence type="ECO:0000313" key="8">
    <source>
        <dbReference type="Proteomes" id="UP001211249"/>
    </source>
</evidence>
<keyword evidence="3" id="KW-0238">DNA-binding</keyword>
<keyword evidence="7" id="KW-0378">Hydrolase</keyword>
<evidence type="ECO:0000256" key="4">
    <source>
        <dbReference type="ARBA" id="ARBA00038652"/>
    </source>
</evidence>
<keyword evidence="2" id="KW-0680">Restriction system</keyword>
<accession>A0ABT5AH55</accession>
<sequence length="512" mass="58040">MSDELLELPEGWELVTLGELCEIARGGSPRPIKEFLTNDIDGVNWIKISDASASSKYIYETKEKIKSEGIKHSRLVNEGDFILSNSMSFGRPYIMKTSGCIHDGWLVLKNKYGLFNQEYLYYFLGSNITYNQFDQLASGSTVRNLNIDLAKEVKVSLPPLNEQKRIVAKIEGLRDRSQAAQKALETIPQLCDRFRQSVLAAAFKGDLTADWREKNPDVEPASVLLERIKHKRFELAETGREISTVKKVYDEESQFFSQQKYSYLPETWISCTINSIGNVCNGSTPSRNVEEYWQGSIPWVSSGEVVNNIIYETREKITELGYKNSSVKILPKGTVLLAMIGQGKTRGQTSILEIEATINQNIAAIILNHGLVVSEYLWYWFQYQYAATRELGSGSGPQALNCQRVREIPLILAPINEQIEIVNCIKYLLHKVELIMENYQQATEKLEKLNQSILSKAFRGELVPQDPEDEPASVLLERIRAEREKLNNNKPKSTSKRKSKTPKEQGTIPGLE</sequence>
<evidence type="ECO:0000313" key="7">
    <source>
        <dbReference type="EMBL" id="MDB9536609.1"/>
    </source>
</evidence>
<evidence type="ECO:0000256" key="2">
    <source>
        <dbReference type="ARBA" id="ARBA00022747"/>
    </source>
</evidence>
<feature type="domain" description="Type I restriction modification DNA specificity" evidence="6">
    <location>
        <begin position="265"/>
        <end position="441"/>
    </location>
</feature>
<dbReference type="GO" id="GO:0016787">
    <property type="term" value="F:hydrolase activity"/>
    <property type="evidence" value="ECO:0007669"/>
    <property type="project" value="UniProtKB-KW"/>
</dbReference>
<evidence type="ECO:0000256" key="1">
    <source>
        <dbReference type="ARBA" id="ARBA00010923"/>
    </source>
</evidence>
<dbReference type="EMBL" id="JAQMUC010000067">
    <property type="protein sequence ID" value="MDB9536609.1"/>
    <property type="molecule type" value="Genomic_DNA"/>
</dbReference>
<evidence type="ECO:0000259" key="6">
    <source>
        <dbReference type="Pfam" id="PF01420"/>
    </source>
</evidence>
<dbReference type="CDD" id="cd17283">
    <property type="entry name" value="RMtype1_S_Hpy180ORF7835P_TRD2-CR2_like"/>
    <property type="match status" value="1"/>
</dbReference>
<dbReference type="Gene3D" id="3.90.220.20">
    <property type="entry name" value="DNA methylase specificity domains"/>
    <property type="match status" value="2"/>
</dbReference>
<dbReference type="Proteomes" id="UP001211249">
    <property type="component" value="Unassembled WGS sequence"/>
</dbReference>
<dbReference type="PANTHER" id="PTHR43140">
    <property type="entry name" value="TYPE-1 RESTRICTION ENZYME ECOKI SPECIFICITY PROTEIN"/>
    <property type="match status" value="1"/>
</dbReference>
<dbReference type="InterPro" id="IPR000055">
    <property type="entry name" value="Restrct_endonuc_typeI_TRD"/>
</dbReference>
<comment type="subunit">
    <text evidence="4">The methyltransferase is composed of M and S polypeptides.</text>
</comment>
<proteinExistence type="inferred from homology"/>
<dbReference type="InterPro" id="IPR051212">
    <property type="entry name" value="Type-I_RE_S_subunit"/>
</dbReference>
<feature type="domain" description="Type I restriction modification DNA specificity" evidence="6">
    <location>
        <begin position="9"/>
        <end position="177"/>
    </location>
</feature>
<name>A0ABT5AH55_9CYAN</name>
<keyword evidence="7" id="KW-0255">Endonuclease</keyword>
<evidence type="ECO:0000256" key="5">
    <source>
        <dbReference type="SAM" id="MobiDB-lite"/>
    </source>
</evidence>
<organism evidence="7 8">
    <name type="scientific">Dolichospermum planctonicum CS-1226</name>
    <dbReference type="NCBI Taxonomy" id="3021751"/>
    <lineage>
        <taxon>Bacteria</taxon>
        <taxon>Bacillati</taxon>
        <taxon>Cyanobacteriota</taxon>
        <taxon>Cyanophyceae</taxon>
        <taxon>Nostocales</taxon>
        <taxon>Aphanizomenonaceae</taxon>
        <taxon>Dolichospermum</taxon>
        <taxon>Dolichospermum planctonicum</taxon>
    </lineage>
</organism>
<reference evidence="7 8" key="1">
    <citation type="submission" date="2023-01" db="EMBL/GenBank/DDBJ databases">
        <title>Genomes from the Australian National Cyanobacteria Reference Collection.</title>
        <authorList>
            <person name="Willis A."/>
            <person name="Lee E.M.F."/>
        </authorList>
    </citation>
    <scope>NUCLEOTIDE SEQUENCE [LARGE SCALE GENOMIC DNA]</scope>
    <source>
        <strain evidence="7 8">CS-1226</strain>
    </source>
</reference>
<dbReference type="CDD" id="cd17247">
    <property type="entry name" value="RMtype1_S_Eco2747I-TRD2-CR2_like"/>
    <property type="match status" value="1"/>
</dbReference>
<dbReference type="EC" id="3.1.21.-" evidence="7"/>
<comment type="similarity">
    <text evidence="1">Belongs to the type-I restriction system S methylase family.</text>
</comment>